<dbReference type="GO" id="GO:0006281">
    <property type="term" value="P:DNA repair"/>
    <property type="evidence" value="ECO:0007669"/>
    <property type="project" value="UniProtKB-KW"/>
</dbReference>
<evidence type="ECO:0000256" key="3">
    <source>
        <dbReference type="ARBA" id="ARBA00022763"/>
    </source>
</evidence>
<dbReference type="Gene3D" id="3.30.470.30">
    <property type="entry name" value="DNA ligase/mRNA capping enzyme"/>
    <property type="match status" value="1"/>
</dbReference>
<keyword evidence="6" id="KW-1185">Reference proteome</keyword>
<protein>
    <recommendedName>
        <fullName evidence="7">ATP-dependent DNA ligase family profile domain-containing protein</fullName>
    </recommendedName>
</protein>
<proteinExistence type="predicted"/>
<evidence type="ECO:0000256" key="1">
    <source>
        <dbReference type="ARBA" id="ARBA00022598"/>
    </source>
</evidence>
<evidence type="ECO:0000313" key="5">
    <source>
        <dbReference type="EMBL" id="EFX64223.1"/>
    </source>
</evidence>
<keyword evidence="3" id="KW-0227">DNA damage</keyword>
<keyword evidence="2" id="KW-0235">DNA replication</keyword>
<keyword evidence="4" id="KW-0234">DNA repair</keyword>
<accession>E9HVL5</accession>
<evidence type="ECO:0000313" key="6">
    <source>
        <dbReference type="Proteomes" id="UP000000305"/>
    </source>
</evidence>
<dbReference type="GO" id="GO:0016874">
    <property type="term" value="F:ligase activity"/>
    <property type="evidence" value="ECO:0007669"/>
    <property type="project" value="UniProtKB-KW"/>
</dbReference>
<gene>
    <name evidence="5" type="ORF">DAPPUDRAFT_334468</name>
</gene>
<dbReference type="EMBL" id="GL732861">
    <property type="protein sequence ID" value="EFX64223.1"/>
    <property type="molecule type" value="Genomic_DNA"/>
</dbReference>
<dbReference type="PANTHER" id="PTHR47810">
    <property type="entry name" value="DNA LIGASE"/>
    <property type="match status" value="1"/>
</dbReference>
<dbReference type="InParanoid" id="E9HVL5"/>
<evidence type="ECO:0000256" key="4">
    <source>
        <dbReference type="ARBA" id="ARBA00023204"/>
    </source>
</evidence>
<sequence>MVAIPGNGLFSRNRKAYPHLEHIREEIDLLSANIILDGELYSDTLTFQEIVGLVKNETLQPKQEQIKFHVYDMINDQNFQDRSPGLSKTEYCESENKMKEKHAEYVADGYEGIMLRNMTGLYSNARSVHLQKYKELLDEECKIVGFKEGEWEMV</sequence>
<dbReference type="KEGG" id="dpx:DAPPUDRAFT_334468"/>
<dbReference type="PANTHER" id="PTHR47810:SF1">
    <property type="entry name" value="DNA LIGASE B"/>
    <property type="match status" value="1"/>
</dbReference>
<dbReference type="OrthoDB" id="411785at2759"/>
<evidence type="ECO:0008006" key="7">
    <source>
        <dbReference type="Google" id="ProtNLM"/>
    </source>
</evidence>
<reference evidence="5 6" key="1">
    <citation type="journal article" date="2011" name="Science">
        <title>The ecoresponsive genome of Daphnia pulex.</title>
        <authorList>
            <person name="Colbourne J.K."/>
            <person name="Pfrender M.E."/>
            <person name="Gilbert D."/>
            <person name="Thomas W.K."/>
            <person name="Tucker A."/>
            <person name="Oakley T.H."/>
            <person name="Tokishita S."/>
            <person name="Aerts A."/>
            <person name="Arnold G.J."/>
            <person name="Basu M.K."/>
            <person name="Bauer D.J."/>
            <person name="Caceres C.E."/>
            <person name="Carmel L."/>
            <person name="Casola C."/>
            <person name="Choi J.H."/>
            <person name="Detter J.C."/>
            <person name="Dong Q."/>
            <person name="Dusheyko S."/>
            <person name="Eads B.D."/>
            <person name="Frohlich T."/>
            <person name="Geiler-Samerotte K.A."/>
            <person name="Gerlach D."/>
            <person name="Hatcher P."/>
            <person name="Jogdeo S."/>
            <person name="Krijgsveld J."/>
            <person name="Kriventseva E.V."/>
            <person name="Kultz D."/>
            <person name="Laforsch C."/>
            <person name="Lindquist E."/>
            <person name="Lopez J."/>
            <person name="Manak J.R."/>
            <person name="Muller J."/>
            <person name="Pangilinan J."/>
            <person name="Patwardhan R.P."/>
            <person name="Pitluck S."/>
            <person name="Pritham E.J."/>
            <person name="Rechtsteiner A."/>
            <person name="Rho M."/>
            <person name="Rogozin I.B."/>
            <person name="Sakarya O."/>
            <person name="Salamov A."/>
            <person name="Schaack S."/>
            <person name="Shapiro H."/>
            <person name="Shiga Y."/>
            <person name="Skalitzky C."/>
            <person name="Smith Z."/>
            <person name="Souvorov A."/>
            <person name="Sung W."/>
            <person name="Tang Z."/>
            <person name="Tsuchiya D."/>
            <person name="Tu H."/>
            <person name="Vos H."/>
            <person name="Wang M."/>
            <person name="Wolf Y.I."/>
            <person name="Yamagata H."/>
            <person name="Yamada T."/>
            <person name="Ye Y."/>
            <person name="Shaw J.R."/>
            <person name="Andrews J."/>
            <person name="Crease T.J."/>
            <person name="Tang H."/>
            <person name="Lucas S.M."/>
            <person name="Robertson H.M."/>
            <person name="Bork P."/>
            <person name="Koonin E.V."/>
            <person name="Zdobnov E.M."/>
            <person name="Grigoriev I.V."/>
            <person name="Lynch M."/>
            <person name="Boore J.L."/>
        </authorList>
    </citation>
    <scope>NUCLEOTIDE SEQUENCE [LARGE SCALE GENOMIC DNA]</scope>
</reference>
<dbReference type="Proteomes" id="UP000000305">
    <property type="component" value="Unassembled WGS sequence"/>
</dbReference>
<dbReference type="SUPFAM" id="SSF56091">
    <property type="entry name" value="DNA ligase/mRNA capping enzyme, catalytic domain"/>
    <property type="match status" value="1"/>
</dbReference>
<evidence type="ECO:0000256" key="2">
    <source>
        <dbReference type="ARBA" id="ARBA00022705"/>
    </source>
</evidence>
<dbReference type="AlphaFoldDB" id="E9HVL5"/>
<name>E9HVL5_DAPPU</name>
<dbReference type="HOGENOM" id="CLU_1706043_0_0_1"/>
<organism evidence="5 6">
    <name type="scientific">Daphnia pulex</name>
    <name type="common">Water flea</name>
    <dbReference type="NCBI Taxonomy" id="6669"/>
    <lineage>
        <taxon>Eukaryota</taxon>
        <taxon>Metazoa</taxon>
        <taxon>Ecdysozoa</taxon>
        <taxon>Arthropoda</taxon>
        <taxon>Crustacea</taxon>
        <taxon>Branchiopoda</taxon>
        <taxon>Diplostraca</taxon>
        <taxon>Cladocera</taxon>
        <taxon>Anomopoda</taxon>
        <taxon>Daphniidae</taxon>
        <taxon>Daphnia</taxon>
    </lineage>
</organism>
<dbReference type="GO" id="GO:0006260">
    <property type="term" value="P:DNA replication"/>
    <property type="evidence" value="ECO:0007669"/>
    <property type="project" value="UniProtKB-KW"/>
</dbReference>
<dbReference type="eggNOG" id="ENOG502QTYC">
    <property type="taxonomic scope" value="Eukaryota"/>
</dbReference>
<keyword evidence="1" id="KW-0436">Ligase</keyword>
<dbReference type="InterPro" id="IPR050326">
    <property type="entry name" value="NAD_dep_DNA_ligaseB"/>
</dbReference>